<accession>A0ABP4WEI8</accession>
<protein>
    <recommendedName>
        <fullName evidence="1">N-acetyltransferase domain-containing protein</fullName>
    </recommendedName>
</protein>
<sequence>MLAGILGGALAGLTLAMADVPLALRSHRRELHMLANDQACAVLVLTRTSTDTVHLAGLAAWPLGRRAGTELLAAVLEQIDDRGLITTLDCWGDRVELYARPEYGFVRVGRRFYGPVRMERPRRLESS</sequence>
<gene>
    <name evidence="2" type="ORF">GCM10009710_33380</name>
</gene>
<dbReference type="RefSeq" id="WP_344203720.1">
    <property type="nucleotide sequence ID" value="NZ_BAAAME010000006.1"/>
</dbReference>
<dbReference type="PROSITE" id="PS51186">
    <property type="entry name" value="GNAT"/>
    <property type="match status" value="1"/>
</dbReference>
<proteinExistence type="predicted"/>
<comment type="caution">
    <text evidence="2">The sequence shown here is derived from an EMBL/GenBank/DDBJ whole genome shotgun (WGS) entry which is preliminary data.</text>
</comment>
<evidence type="ECO:0000259" key="1">
    <source>
        <dbReference type="PROSITE" id="PS51186"/>
    </source>
</evidence>
<organism evidence="2 3">
    <name type="scientific">Aeromicrobium alkaliterrae</name>
    <dbReference type="NCBI Taxonomy" id="302168"/>
    <lineage>
        <taxon>Bacteria</taxon>
        <taxon>Bacillati</taxon>
        <taxon>Actinomycetota</taxon>
        <taxon>Actinomycetes</taxon>
        <taxon>Propionibacteriales</taxon>
        <taxon>Nocardioidaceae</taxon>
        <taxon>Aeromicrobium</taxon>
    </lineage>
</organism>
<dbReference type="InterPro" id="IPR000182">
    <property type="entry name" value="GNAT_dom"/>
</dbReference>
<dbReference type="Proteomes" id="UP001501057">
    <property type="component" value="Unassembled WGS sequence"/>
</dbReference>
<reference evidence="3" key="1">
    <citation type="journal article" date="2019" name="Int. J. Syst. Evol. Microbiol.">
        <title>The Global Catalogue of Microorganisms (GCM) 10K type strain sequencing project: providing services to taxonomists for standard genome sequencing and annotation.</title>
        <authorList>
            <consortium name="The Broad Institute Genomics Platform"/>
            <consortium name="The Broad Institute Genome Sequencing Center for Infectious Disease"/>
            <person name="Wu L."/>
            <person name="Ma J."/>
        </authorList>
    </citation>
    <scope>NUCLEOTIDE SEQUENCE [LARGE SCALE GENOMIC DNA]</scope>
    <source>
        <strain evidence="3">JCM 13518</strain>
    </source>
</reference>
<name>A0ABP4WEI8_9ACTN</name>
<evidence type="ECO:0000313" key="2">
    <source>
        <dbReference type="EMBL" id="GAA1750899.1"/>
    </source>
</evidence>
<feature type="domain" description="N-acetyltransferase" evidence="1">
    <location>
        <begin position="1"/>
        <end position="123"/>
    </location>
</feature>
<keyword evidence="3" id="KW-1185">Reference proteome</keyword>
<evidence type="ECO:0000313" key="3">
    <source>
        <dbReference type="Proteomes" id="UP001501057"/>
    </source>
</evidence>
<dbReference type="EMBL" id="BAAAME010000006">
    <property type="protein sequence ID" value="GAA1750899.1"/>
    <property type="molecule type" value="Genomic_DNA"/>
</dbReference>